<accession>A0A1U8AIJ6</accession>
<dbReference type="AlphaFoldDB" id="A0A1U8AIJ6"/>
<feature type="compositionally biased region" description="Basic and acidic residues" evidence="2">
    <location>
        <begin position="106"/>
        <end position="117"/>
    </location>
</feature>
<dbReference type="SMART" id="SM00358">
    <property type="entry name" value="DSRM"/>
    <property type="match status" value="1"/>
</dbReference>
<dbReference type="SUPFAM" id="SSF54768">
    <property type="entry name" value="dsRNA-binding domain-like"/>
    <property type="match status" value="1"/>
</dbReference>
<keyword evidence="1" id="KW-0694">RNA-binding</keyword>
<protein>
    <submittedName>
        <fullName evidence="5">Ribonuclease 3-like protein 1 isoform X2</fullName>
    </submittedName>
</protein>
<sequence>MEGPNSSPENFKHDLRDIFLMEQEQPISSTATQARDYKIRNSREEDILKLSQKQEAELIGYDGKPTDVKIPNPNPMKDPDTSLASTEQRPNNINASEQPVTTSEEPEGRRRETRESGINEGDSQNLGIKQNKTAKSRLYEICAYHYWKPPVFECWKEDGPDHHKLFTFKVIVEIEEEANLVLECFSAPCGKKKAAAEHAAEGALWYLQHQGYLHKGK</sequence>
<dbReference type="GO" id="GO:0003723">
    <property type="term" value="F:RNA binding"/>
    <property type="evidence" value="ECO:0007669"/>
    <property type="project" value="UniProtKB-UniRule"/>
</dbReference>
<feature type="compositionally biased region" description="Polar residues" evidence="2">
    <location>
        <begin position="82"/>
        <end position="100"/>
    </location>
</feature>
<evidence type="ECO:0000256" key="1">
    <source>
        <dbReference type="PROSITE-ProRule" id="PRU00266"/>
    </source>
</evidence>
<dbReference type="OrthoDB" id="786951at2759"/>
<name>A0A1U8AIJ6_NELNU</name>
<dbReference type="GeneID" id="104603369"/>
<feature type="domain" description="DRBM" evidence="3">
    <location>
        <begin position="133"/>
        <end position="209"/>
    </location>
</feature>
<evidence type="ECO:0000313" key="5">
    <source>
        <dbReference type="RefSeq" id="XP_010265688.1"/>
    </source>
</evidence>
<dbReference type="RefSeq" id="XP_010265688.1">
    <property type="nucleotide sequence ID" value="XM_010267386.1"/>
</dbReference>
<keyword evidence="4" id="KW-1185">Reference proteome</keyword>
<evidence type="ECO:0000256" key="2">
    <source>
        <dbReference type="SAM" id="MobiDB-lite"/>
    </source>
</evidence>
<feature type="region of interest" description="Disordered" evidence="2">
    <location>
        <begin position="57"/>
        <end position="129"/>
    </location>
</feature>
<dbReference type="InterPro" id="IPR014720">
    <property type="entry name" value="dsRBD_dom"/>
</dbReference>
<dbReference type="Proteomes" id="UP000189703">
    <property type="component" value="Unplaced"/>
</dbReference>
<evidence type="ECO:0000313" key="4">
    <source>
        <dbReference type="Proteomes" id="UP000189703"/>
    </source>
</evidence>
<organism evidence="4 5">
    <name type="scientific">Nelumbo nucifera</name>
    <name type="common">Sacred lotus</name>
    <dbReference type="NCBI Taxonomy" id="4432"/>
    <lineage>
        <taxon>Eukaryota</taxon>
        <taxon>Viridiplantae</taxon>
        <taxon>Streptophyta</taxon>
        <taxon>Embryophyta</taxon>
        <taxon>Tracheophyta</taxon>
        <taxon>Spermatophyta</taxon>
        <taxon>Magnoliopsida</taxon>
        <taxon>Proteales</taxon>
        <taxon>Nelumbonaceae</taxon>
        <taxon>Nelumbo</taxon>
    </lineage>
</organism>
<dbReference type="Pfam" id="PF14709">
    <property type="entry name" value="DND1_DSRM"/>
    <property type="match status" value="1"/>
</dbReference>
<dbReference type="Gene3D" id="3.30.160.20">
    <property type="match status" value="1"/>
</dbReference>
<dbReference type="PROSITE" id="PS50137">
    <property type="entry name" value="DS_RBD"/>
    <property type="match status" value="1"/>
</dbReference>
<evidence type="ECO:0000259" key="3">
    <source>
        <dbReference type="PROSITE" id="PS50137"/>
    </source>
</evidence>
<gene>
    <name evidence="5" type="primary">LOC104603369</name>
</gene>
<reference evidence="5" key="1">
    <citation type="submission" date="2025-08" db="UniProtKB">
        <authorList>
            <consortium name="RefSeq"/>
        </authorList>
    </citation>
    <scope>IDENTIFICATION</scope>
</reference>
<proteinExistence type="predicted"/>